<keyword evidence="5" id="KW-0067">ATP-binding</keyword>
<dbReference type="PROSITE" id="PS51194">
    <property type="entry name" value="HELICASE_CTER"/>
    <property type="match status" value="1"/>
</dbReference>
<feature type="domain" description="Helicase ATP-binding" evidence="10">
    <location>
        <begin position="43"/>
        <end position="213"/>
    </location>
</feature>
<dbReference type="Pfam" id="PF19306">
    <property type="entry name" value="WHD_Lhr"/>
    <property type="match status" value="1"/>
</dbReference>
<dbReference type="InterPro" id="IPR011545">
    <property type="entry name" value="DEAD/DEAH_box_helicase_dom"/>
</dbReference>
<dbReference type="SMART" id="SM00490">
    <property type="entry name" value="HELICc"/>
    <property type="match status" value="1"/>
</dbReference>
<dbReference type="SMART" id="SM00487">
    <property type="entry name" value="DEXDc"/>
    <property type="match status" value="1"/>
</dbReference>
<evidence type="ECO:0000256" key="4">
    <source>
        <dbReference type="ARBA" id="ARBA00022806"/>
    </source>
</evidence>
<dbReference type="GO" id="GO:0140097">
    <property type="term" value="F:catalytic activity, acting on DNA"/>
    <property type="evidence" value="ECO:0007669"/>
    <property type="project" value="UniProtKB-ARBA"/>
</dbReference>
<dbReference type="Gene3D" id="3.40.50.300">
    <property type="entry name" value="P-loop containing nucleotide triphosphate hydrolases"/>
    <property type="match status" value="2"/>
</dbReference>
<dbReference type="InterPro" id="IPR002464">
    <property type="entry name" value="DNA/RNA_helicase_DEAH_CS"/>
</dbReference>
<keyword evidence="6" id="KW-0238">DNA-binding</keyword>
<evidence type="ECO:0000256" key="3">
    <source>
        <dbReference type="ARBA" id="ARBA00022801"/>
    </source>
</evidence>
<evidence type="ECO:0000256" key="6">
    <source>
        <dbReference type="ARBA" id="ARBA00023125"/>
    </source>
</evidence>
<dbReference type="InterPro" id="IPR027417">
    <property type="entry name" value="P-loop_NTPase"/>
</dbReference>
<dbReference type="PIRSF" id="PIRSF037307">
    <property type="entry name" value="Lhr-like_helic_prd"/>
    <property type="match status" value="1"/>
</dbReference>
<dbReference type="AlphaFoldDB" id="M0P8R3"/>
<comment type="similarity">
    <text evidence="9">Belongs to the Lhr helicase family. Lhr-Core subfamily.</text>
</comment>
<dbReference type="Pfam" id="PF08494">
    <property type="entry name" value="DEAD_assoc"/>
    <property type="match status" value="1"/>
</dbReference>
<proteinExistence type="inferred from homology"/>
<dbReference type="GO" id="GO:0016887">
    <property type="term" value="F:ATP hydrolysis activity"/>
    <property type="evidence" value="ECO:0007669"/>
    <property type="project" value="TreeGrafter"/>
</dbReference>
<dbReference type="GO" id="GO:0006281">
    <property type="term" value="P:DNA repair"/>
    <property type="evidence" value="ECO:0007669"/>
    <property type="project" value="UniProtKB-KW"/>
</dbReference>
<gene>
    <name evidence="12" type="ORF">C461_14720</name>
</gene>
<dbReference type="InterPro" id="IPR017170">
    <property type="entry name" value="Lhr-like"/>
</dbReference>
<dbReference type="SUPFAM" id="SSF52540">
    <property type="entry name" value="P-loop containing nucleoside triphosphate hydrolases"/>
    <property type="match status" value="1"/>
</dbReference>
<evidence type="ECO:0000256" key="1">
    <source>
        <dbReference type="ARBA" id="ARBA00022741"/>
    </source>
</evidence>
<dbReference type="InterPro" id="IPR045628">
    <property type="entry name" value="Lhr_WH_dom"/>
</dbReference>
<dbReference type="Pfam" id="PF00270">
    <property type="entry name" value="DEAD"/>
    <property type="match status" value="1"/>
</dbReference>
<keyword evidence="8" id="KW-0413">Isomerase</keyword>
<keyword evidence="4 12" id="KW-0347">Helicase</keyword>
<evidence type="ECO:0000313" key="12">
    <source>
        <dbReference type="EMBL" id="EMA65220.1"/>
    </source>
</evidence>
<organism evidence="12 13">
    <name type="scientific">Halorubrum aidingense JCM 13560</name>
    <dbReference type="NCBI Taxonomy" id="1230454"/>
    <lineage>
        <taxon>Archaea</taxon>
        <taxon>Methanobacteriati</taxon>
        <taxon>Methanobacteriota</taxon>
        <taxon>Stenosarchaea group</taxon>
        <taxon>Halobacteria</taxon>
        <taxon>Halobacteriales</taxon>
        <taxon>Haloferacaceae</taxon>
        <taxon>Halorubrum</taxon>
    </lineage>
</organism>
<evidence type="ECO:0000259" key="11">
    <source>
        <dbReference type="PROSITE" id="PS51194"/>
    </source>
</evidence>
<evidence type="ECO:0000256" key="2">
    <source>
        <dbReference type="ARBA" id="ARBA00022763"/>
    </source>
</evidence>
<evidence type="ECO:0000256" key="5">
    <source>
        <dbReference type="ARBA" id="ARBA00022840"/>
    </source>
</evidence>
<dbReference type="PATRIC" id="fig|1230454.4.peg.2963"/>
<dbReference type="EMBL" id="AOJI01000034">
    <property type="protein sequence ID" value="EMA65220.1"/>
    <property type="molecule type" value="Genomic_DNA"/>
</dbReference>
<dbReference type="PROSITE" id="PS00690">
    <property type="entry name" value="DEAH_ATP_HELICASE"/>
    <property type="match status" value="1"/>
</dbReference>
<dbReference type="Pfam" id="PF00271">
    <property type="entry name" value="Helicase_C"/>
    <property type="match status" value="1"/>
</dbReference>
<dbReference type="PROSITE" id="PS51192">
    <property type="entry name" value="HELICASE_ATP_BIND_1"/>
    <property type="match status" value="1"/>
</dbReference>
<dbReference type="InterPro" id="IPR001650">
    <property type="entry name" value="Helicase_C-like"/>
</dbReference>
<feature type="domain" description="Helicase C-terminal" evidence="11">
    <location>
        <begin position="277"/>
        <end position="445"/>
    </location>
</feature>
<reference evidence="12 13" key="1">
    <citation type="journal article" date="2014" name="PLoS Genet.">
        <title>Phylogenetically driven sequencing of extremely halophilic archaea reveals strategies for static and dynamic osmo-response.</title>
        <authorList>
            <person name="Becker E.A."/>
            <person name="Seitzer P.M."/>
            <person name="Tritt A."/>
            <person name="Larsen D."/>
            <person name="Krusor M."/>
            <person name="Yao A.I."/>
            <person name="Wu D."/>
            <person name="Madern D."/>
            <person name="Eisen J.A."/>
            <person name="Darling A.E."/>
            <person name="Facciotti M.T."/>
        </authorList>
    </citation>
    <scope>NUCLEOTIDE SEQUENCE [LARGE SCALE GENOMIC DNA]</scope>
    <source>
        <strain evidence="12 13">JCM 13560</strain>
    </source>
</reference>
<evidence type="ECO:0000256" key="9">
    <source>
        <dbReference type="ARBA" id="ARBA00093467"/>
    </source>
</evidence>
<evidence type="ECO:0000313" key="13">
    <source>
        <dbReference type="Proteomes" id="UP000011575"/>
    </source>
</evidence>
<protein>
    <submittedName>
        <fullName evidence="12">DEAD/DEAH box helicase</fullName>
    </submittedName>
</protein>
<keyword evidence="2" id="KW-0227">DNA damage</keyword>
<evidence type="ECO:0000259" key="10">
    <source>
        <dbReference type="PROSITE" id="PS51192"/>
    </source>
</evidence>
<keyword evidence="13" id="KW-1185">Reference proteome</keyword>
<keyword evidence="1" id="KW-0547">Nucleotide-binding</keyword>
<dbReference type="InterPro" id="IPR052511">
    <property type="entry name" value="ATP-dep_Helicase"/>
</dbReference>
<accession>M0P8R3</accession>
<keyword evidence="7" id="KW-0234">DNA repair</keyword>
<dbReference type="GO" id="GO:0003677">
    <property type="term" value="F:DNA binding"/>
    <property type="evidence" value="ECO:0007669"/>
    <property type="project" value="UniProtKB-KW"/>
</dbReference>
<dbReference type="PANTHER" id="PTHR47962">
    <property type="entry name" value="ATP-DEPENDENT HELICASE LHR-RELATED-RELATED"/>
    <property type="match status" value="1"/>
</dbReference>
<dbReference type="Proteomes" id="UP000011575">
    <property type="component" value="Unassembled WGS sequence"/>
</dbReference>
<dbReference type="PANTHER" id="PTHR47962:SF5">
    <property type="entry name" value="ATP-DEPENDENT HELICASE LHR-RELATED"/>
    <property type="match status" value="1"/>
</dbReference>
<dbReference type="GO" id="GO:0004386">
    <property type="term" value="F:helicase activity"/>
    <property type="evidence" value="ECO:0007669"/>
    <property type="project" value="UniProtKB-KW"/>
</dbReference>
<dbReference type="InterPro" id="IPR014001">
    <property type="entry name" value="Helicase_ATP-bd"/>
</dbReference>
<evidence type="ECO:0000256" key="8">
    <source>
        <dbReference type="ARBA" id="ARBA00023235"/>
    </source>
</evidence>
<comment type="caution">
    <text evidence="12">The sequence shown here is derived from an EMBL/GenBank/DDBJ whole genome shotgun (WGS) entry which is preliminary data.</text>
</comment>
<keyword evidence="3" id="KW-0378">Hydrolase</keyword>
<dbReference type="STRING" id="1230454.C461_14720"/>
<dbReference type="GO" id="GO:0005524">
    <property type="term" value="F:ATP binding"/>
    <property type="evidence" value="ECO:0007669"/>
    <property type="project" value="UniProtKB-KW"/>
</dbReference>
<name>M0P8R3_9EURY</name>
<dbReference type="InterPro" id="IPR013701">
    <property type="entry name" value="Lhr-like_DEAD/DEAH_assoc"/>
</dbReference>
<sequence length="989" mass="108522">MSDDHVMQDPSGMDAFAHLGSELREALSEQGFSTPTEPQREAIPPLAEGKNALVLAPTGTGKTETAMLPVFDAIVAARDAPGDQPRDGISALYITPLRALNRDMMDRLEWWGDRLDVAVAVRHGDTTQYERSKQADDPPDVLITTPESLQAILTGSKMRLALEDVAHVVIDEVHELASAKRGAQLTVGLERLRRVAGPFQRIGLSATVGTPEEVGRFLVGSGKRDPDRPGDREFEIVEVAAGSRTDVRVLDPEITDRDATLAGELAVDETTASHVRTIREIVADHESTLVFVNTRQTAEALGSRFKALAERERERERNSADGDAGDEHAADLTEIEVHHGSLSKEVRIDVEDRFKSGELDGLVCTSSMELGIDVGRVDHVVQYGSPREVARLLQRVGRAGHRRDLVSEGTVVTQGGDDTLEALAIARRADAELVEPAAIHHGSLDTVANQIVGVVMDEGDVHAREAYETVTSAYPFRDLSEPTFQEIVRELDGNRLLWLDEASDTLEKSGGTWQYFYANLSMIPDESTYGVYDMSSRRQIGTLDERFVVNFAGPGETFVQRGELWRITEVDEEEERVNVTPIPDPTGEVPSWVGREIPVPKPVAEEVGRIRGEAAAALDAGSTPEAVAGDFADRYPTDSDTVAAALRSVVDHVEAGHPVPTDRRVVIEGSARTVAVNAAFGHEVNETLARLLAALVGQRTGSSVGMDVDPYRIEFEVPHGVDPGTFREVLETTDPDRLEAYLELALKNSDALKFTLAQVAAKFGAVKRYREGRGRFGGDRLLAALEDTPVYDEALREVFHADLAVAATADVLAGLQSGAIECEIARERTPLGTAGRSAGTEFLVPENADADVIETIRERIRNDRVILFCLHCADWRHTTKVRRVRDQPECPECGSTRIAALNPWDDETVAAVRAPEKDDEQERRTKRAHRAASLVQTHGKQAVIALAARGVGPHNAARIINKLREDETEFYRDVMRQEREYARTQSFWD</sequence>
<evidence type="ECO:0000256" key="7">
    <source>
        <dbReference type="ARBA" id="ARBA00023204"/>
    </source>
</evidence>